<reference evidence="3" key="1">
    <citation type="journal article" date="2016" name="Genome Announc.">
        <title>Draft genome sequence of Aspergillus niger strain An76.</title>
        <authorList>
            <person name="Gong W."/>
            <person name="Cheng Z."/>
            <person name="Zhang H."/>
            <person name="Liu L."/>
            <person name="Gao P."/>
            <person name="Wang L."/>
        </authorList>
    </citation>
    <scope>NUCLEOTIDE SEQUENCE [LARGE SCALE GENOMIC DNA]</scope>
    <source>
        <strain evidence="3">An76</strain>
    </source>
</reference>
<evidence type="ECO:0000313" key="3">
    <source>
        <dbReference type="Proteomes" id="UP000068243"/>
    </source>
</evidence>
<dbReference type="SUPFAM" id="SSF51905">
    <property type="entry name" value="FAD/NAD(P)-binding domain"/>
    <property type="match status" value="1"/>
</dbReference>
<evidence type="ECO:0000259" key="1">
    <source>
        <dbReference type="Pfam" id="PF07992"/>
    </source>
</evidence>
<dbReference type="AlphaFoldDB" id="A0A124BUX9"/>
<dbReference type="GO" id="GO:0050660">
    <property type="term" value="F:flavin adenine dinucleotide binding"/>
    <property type="evidence" value="ECO:0007669"/>
    <property type="project" value="TreeGrafter"/>
</dbReference>
<dbReference type="VEuPathDB" id="FungiDB:An01g09550"/>
<dbReference type="PANTHER" id="PTHR43735:SF24">
    <property type="entry name" value="NUCLEOTIDE-DISULPHIDE OXIDOREDUCTASE AMID-LIKE, PUTATIVE (AFU_ORTHOLOGUE AFUA_1G17180)-RELATED"/>
    <property type="match status" value="1"/>
</dbReference>
<dbReference type="Gene3D" id="3.50.50.60">
    <property type="entry name" value="FAD/NAD(P)-binding domain"/>
    <property type="match status" value="2"/>
</dbReference>
<dbReference type="InterPro" id="IPR036291">
    <property type="entry name" value="NAD(P)-bd_dom_sf"/>
</dbReference>
<dbReference type="VEuPathDB" id="FungiDB:An17g00930"/>
<dbReference type="Proteomes" id="UP000068243">
    <property type="component" value="Unassembled WGS sequence"/>
</dbReference>
<dbReference type="PaxDb" id="5061-CADANGAP00000926"/>
<dbReference type="CDD" id="cd05325">
    <property type="entry name" value="carb_red_sniffer_like_SDR_c"/>
    <property type="match status" value="1"/>
</dbReference>
<gene>
    <name evidence="2" type="ORF">ABL_00629</name>
</gene>
<dbReference type="GO" id="GO:0005737">
    <property type="term" value="C:cytoplasm"/>
    <property type="evidence" value="ECO:0007669"/>
    <property type="project" value="TreeGrafter"/>
</dbReference>
<dbReference type="Pfam" id="PF07992">
    <property type="entry name" value="Pyr_redox_2"/>
    <property type="match status" value="1"/>
</dbReference>
<feature type="domain" description="FAD/NAD(P)-binding" evidence="1">
    <location>
        <begin position="257"/>
        <end position="581"/>
    </location>
</feature>
<evidence type="ECO:0000313" key="2">
    <source>
        <dbReference type="EMBL" id="GAQ34312.1"/>
    </source>
</evidence>
<proteinExistence type="predicted"/>
<dbReference type="Pfam" id="PF00106">
    <property type="entry name" value="adh_short"/>
    <property type="match status" value="1"/>
</dbReference>
<dbReference type="InterPro" id="IPR023753">
    <property type="entry name" value="FAD/NAD-binding_dom"/>
</dbReference>
<dbReference type="VEuPathDB" id="FungiDB:M747DRAFT_335405"/>
<dbReference type="VEuPathDB" id="FungiDB:ASPNIDRAFT2_1173666"/>
<dbReference type="VEuPathDB" id="FungiDB:ATCC64974_15680"/>
<accession>A0A124BUX9</accession>
<dbReference type="VEuPathDB" id="FungiDB:ATCC64974_43370"/>
<dbReference type="InterPro" id="IPR036188">
    <property type="entry name" value="FAD/NAD-bd_sf"/>
</dbReference>
<protein>
    <submittedName>
        <fullName evidence="2">Apoptosis inducing factor</fullName>
    </submittedName>
</protein>
<name>A0A124BUX9_ASPNG</name>
<dbReference type="SUPFAM" id="SSF51735">
    <property type="entry name" value="NAD(P)-binding Rossmann-fold domains"/>
    <property type="match status" value="1"/>
</dbReference>
<dbReference type="InterPro" id="IPR002347">
    <property type="entry name" value="SDR_fam"/>
</dbReference>
<dbReference type="VEuPathDB" id="FungiDB:ASPNIDRAFT2_1182307"/>
<dbReference type="VEuPathDB" id="FungiDB:M747DRAFT_297889"/>
<dbReference type="GO" id="GO:0004174">
    <property type="term" value="F:electron-transferring-flavoprotein dehydrogenase activity"/>
    <property type="evidence" value="ECO:0007669"/>
    <property type="project" value="TreeGrafter"/>
</dbReference>
<dbReference type="EMBL" id="BCMY01000001">
    <property type="protein sequence ID" value="GAQ34312.1"/>
    <property type="molecule type" value="Genomic_DNA"/>
</dbReference>
<dbReference type="OrthoDB" id="202203at2759"/>
<organism evidence="2 3">
    <name type="scientific">Aspergillus niger</name>
    <dbReference type="NCBI Taxonomy" id="5061"/>
    <lineage>
        <taxon>Eukaryota</taxon>
        <taxon>Fungi</taxon>
        <taxon>Dikarya</taxon>
        <taxon>Ascomycota</taxon>
        <taxon>Pezizomycotina</taxon>
        <taxon>Eurotiomycetes</taxon>
        <taxon>Eurotiomycetidae</taxon>
        <taxon>Eurotiales</taxon>
        <taxon>Aspergillaceae</taxon>
        <taxon>Aspergillus</taxon>
        <taxon>Aspergillus subgen. Circumdati</taxon>
    </lineage>
</organism>
<sequence>MSSYAITGASKGIGREFVRQLAADSTNTVLAIVRNPESADISDLASKHSNVHIIKGDVTDPNSILEAATAAAAITDSKLDVLIHNSNAVDMDSMASTPSQLPFDAQAIQNIFSPSLNTAIYGGIWATNAFLPLIEKGAQKKIVHISSGMADVDLINKAGVSSGVAYSIAKAGLNVTVAKYAAELAPRGIKLLALSPGWVDTWEGEKPAGVVHANELLLKMFQLVEPELKGQIQPEESVRKCLQVIENLDAGSSGLFFRVLVVGGSYGGLTAALTLLDLSRGRVARFNSTPDAQPPQRQLPIQITVVDERDGFYHLIGSPRALASENYASKTWTKFEDIPALRSPDIRFLRGSVNSVDCQSKVARILDAHTKETRKEKYDFLIASSGLRRVFPTVPKSLRRDEFVEEAKKHVGDIHNAQDGIVVIGGGAVGVEMATELRLLHPNRNVTLIHSRDRVLSAEPLPAEFQERVGSILHEAGVKLIFGQRVLDITAIETEGERRLWKLELADGRTIYAGHVMNAVSKSVPTTSYLPEEALTEEGYVKIRASTQFPKNLPNADSHFAVGDMVSWSGIKRCGAAMHMGYHAAVNAHQLMLSEDSNYKPEFINLQEVPPVMALSMGKTAVTYTPDSGTKDGEDVHDVMFGKDMGYSICWNYMRMSEPCQA</sequence>
<dbReference type="PRINTS" id="PR00081">
    <property type="entry name" value="GDHRDH"/>
</dbReference>
<dbReference type="Gene3D" id="3.40.50.720">
    <property type="entry name" value="NAD(P)-binding Rossmann-like Domain"/>
    <property type="match status" value="1"/>
</dbReference>
<dbReference type="PANTHER" id="PTHR43735">
    <property type="entry name" value="APOPTOSIS-INDUCING FACTOR 1"/>
    <property type="match status" value="1"/>
</dbReference>
<comment type="caution">
    <text evidence="2">The sequence shown here is derived from an EMBL/GenBank/DDBJ whole genome shotgun (WGS) entry which is preliminary data.</text>
</comment>